<feature type="domain" description="Anthranilate synthase component I N-terminal" evidence="2">
    <location>
        <begin position="38"/>
        <end position="160"/>
    </location>
</feature>
<name>A0A1G2M8K5_9BACT</name>
<dbReference type="EMBL" id="MHRI01000033">
    <property type="protein sequence ID" value="OHA20227.1"/>
    <property type="molecule type" value="Genomic_DNA"/>
</dbReference>
<dbReference type="Pfam" id="PF04715">
    <property type="entry name" value="Anth_synt_I_N"/>
    <property type="match status" value="1"/>
</dbReference>
<dbReference type="Gene3D" id="3.60.120.10">
    <property type="entry name" value="Anthranilate synthase"/>
    <property type="match status" value="1"/>
</dbReference>
<evidence type="ECO:0008006" key="5">
    <source>
        <dbReference type="Google" id="ProtNLM"/>
    </source>
</evidence>
<accession>A0A1G2M8K5</accession>
<evidence type="ECO:0000259" key="1">
    <source>
        <dbReference type="Pfam" id="PF00425"/>
    </source>
</evidence>
<dbReference type="GO" id="GO:0000162">
    <property type="term" value="P:L-tryptophan biosynthetic process"/>
    <property type="evidence" value="ECO:0007669"/>
    <property type="project" value="TreeGrafter"/>
</dbReference>
<protein>
    <recommendedName>
        <fullName evidence="5">Anthranilate synthase component I</fullName>
    </recommendedName>
</protein>
<dbReference type="InterPro" id="IPR005801">
    <property type="entry name" value="ADC_synthase"/>
</dbReference>
<comment type="caution">
    <text evidence="3">The sequence shown here is derived from an EMBL/GenBank/DDBJ whole genome shotgun (WGS) entry which is preliminary data.</text>
</comment>
<dbReference type="InterPro" id="IPR015890">
    <property type="entry name" value="Chorismate_C"/>
</dbReference>
<reference evidence="3 4" key="1">
    <citation type="journal article" date="2016" name="Nat. Commun.">
        <title>Thousands of microbial genomes shed light on interconnected biogeochemical processes in an aquifer system.</title>
        <authorList>
            <person name="Anantharaman K."/>
            <person name="Brown C.T."/>
            <person name="Hug L.A."/>
            <person name="Sharon I."/>
            <person name="Castelle C.J."/>
            <person name="Probst A.J."/>
            <person name="Thomas B.C."/>
            <person name="Singh A."/>
            <person name="Wilkins M.J."/>
            <person name="Karaoz U."/>
            <person name="Brodie E.L."/>
            <person name="Williams K.H."/>
            <person name="Hubbard S.S."/>
            <person name="Banfield J.F."/>
        </authorList>
    </citation>
    <scope>NUCLEOTIDE SEQUENCE [LARGE SCALE GENOMIC DNA]</scope>
</reference>
<sequence>MSFQTAYWQAKANNRRYATYITCRPVAGDNIEKYALTAYERVLQASLKPACLLESATHTGQIGRYSFICLEGEDTFVVQSQNDLVTLKELLRANSPESMEEVSPGWKLNLPFVGGAVGFLGHESISLIEPTVYRHTVDLHGIPDGCFVFFRNIIAFDYEEGCVSFIANVPVDLPLEEARKRGEHETERMFHTIFRSKRHKRKRETVDTKLIFSDTSKDEFLEMVHRAKRHIDAGDIFQVVLSQEFFTQYQGSGVALYRALRRINPSPYMFHMRFGDECKNMVLLGASPEIMSDIQNRTMRLRPLAGTCKRGANDAEDTALGSALLNDPKERAEHMMLVDLARNDIGRFCTANSIEVPELMRIVKCSHVMHIGSEVRGRLRQGVHPLDACLGSLPAGTLSGAPKVRALQIIAELEKQRRGVYGGAFGWFTDSGLDTCIVIRSAMLLNGQLCFRTGAGIVADSVPENEFAETLRKARAMRLALEQIGAQQ</sequence>
<dbReference type="SUPFAM" id="SSF56322">
    <property type="entry name" value="ADC synthase"/>
    <property type="match status" value="1"/>
</dbReference>
<dbReference type="Proteomes" id="UP000178121">
    <property type="component" value="Unassembled WGS sequence"/>
</dbReference>
<dbReference type="PANTHER" id="PTHR11236">
    <property type="entry name" value="AMINOBENZOATE/ANTHRANILATE SYNTHASE"/>
    <property type="match status" value="1"/>
</dbReference>
<proteinExistence type="predicted"/>
<feature type="domain" description="Chorismate-utilising enzyme C-terminal" evidence="1">
    <location>
        <begin position="217"/>
        <end position="473"/>
    </location>
</feature>
<dbReference type="PANTHER" id="PTHR11236:SF9">
    <property type="entry name" value="ANTHRANILATE SYNTHASE COMPONENT 1"/>
    <property type="match status" value="1"/>
</dbReference>
<evidence type="ECO:0000313" key="3">
    <source>
        <dbReference type="EMBL" id="OHA20227.1"/>
    </source>
</evidence>
<dbReference type="AlphaFoldDB" id="A0A1G2M8K5"/>
<evidence type="ECO:0000259" key="2">
    <source>
        <dbReference type="Pfam" id="PF04715"/>
    </source>
</evidence>
<organism evidence="3 4">
    <name type="scientific">Candidatus Taylorbacteria bacterium RIFCSPHIGHO2_01_FULL_51_15</name>
    <dbReference type="NCBI Taxonomy" id="1802304"/>
    <lineage>
        <taxon>Bacteria</taxon>
        <taxon>Candidatus Tayloriibacteriota</taxon>
    </lineage>
</organism>
<dbReference type="PRINTS" id="PR00095">
    <property type="entry name" value="ANTSNTHASEI"/>
</dbReference>
<dbReference type="InterPro" id="IPR006805">
    <property type="entry name" value="Anth_synth_I_N"/>
</dbReference>
<gene>
    <name evidence="3" type="ORF">A2849_00925</name>
</gene>
<dbReference type="Pfam" id="PF00425">
    <property type="entry name" value="Chorismate_bind"/>
    <property type="match status" value="1"/>
</dbReference>
<evidence type="ECO:0000313" key="4">
    <source>
        <dbReference type="Proteomes" id="UP000178121"/>
    </source>
</evidence>
<dbReference type="InterPro" id="IPR019999">
    <property type="entry name" value="Anth_synth_I-like"/>
</dbReference>